<organism evidence="1">
    <name type="scientific">marine sediment metagenome</name>
    <dbReference type="NCBI Taxonomy" id="412755"/>
    <lineage>
        <taxon>unclassified sequences</taxon>
        <taxon>metagenomes</taxon>
        <taxon>ecological metagenomes</taxon>
    </lineage>
</organism>
<evidence type="ECO:0000313" key="1">
    <source>
        <dbReference type="EMBL" id="GAG27896.1"/>
    </source>
</evidence>
<reference evidence="1" key="1">
    <citation type="journal article" date="2014" name="Front. Microbiol.">
        <title>High frequency of phylogenetically diverse reductive dehalogenase-homologous genes in deep subseafloor sedimentary metagenomes.</title>
        <authorList>
            <person name="Kawai M."/>
            <person name="Futagami T."/>
            <person name="Toyoda A."/>
            <person name="Takaki Y."/>
            <person name="Nishi S."/>
            <person name="Hori S."/>
            <person name="Arai W."/>
            <person name="Tsubouchi T."/>
            <person name="Morono Y."/>
            <person name="Uchiyama I."/>
            <person name="Ito T."/>
            <person name="Fujiyama A."/>
            <person name="Inagaki F."/>
            <person name="Takami H."/>
        </authorList>
    </citation>
    <scope>NUCLEOTIDE SEQUENCE</scope>
    <source>
        <strain evidence="1">Expedition CK06-06</strain>
    </source>
</reference>
<feature type="non-terminal residue" evidence="1">
    <location>
        <position position="1"/>
    </location>
</feature>
<dbReference type="AlphaFoldDB" id="X0XSQ3"/>
<comment type="caution">
    <text evidence="1">The sequence shown here is derived from an EMBL/GenBank/DDBJ whole genome shotgun (WGS) entry which is preliminary data.</text>
</comment>
<gene>
    <name evidence="1" type="ORF">S01H1_50341</name>
</gene>
<dbReference type="EMBL" id="BARS01032434">
    <property type="protein sequence ID" value="GAG27896.1"/>
    <property type="molecule type" value="Genomic_DNA"/>
</dbReference>
<protein>
    <submittedName>
        <fullName evidence="1">Uncharacterized protein</fullName>
    </submittedName>
</protein>
<accession>X0XSQ3</accession>
<name>X0XSQ3_9ZZZZ</name>
<proteinExistence type="predicted"/>
<sequence length="35" mass="4493">WPSFCKKYGPRDYAKWFYTHDELEKRKMRQLNLEK</sequence>